<dbReference type="SUPFAM" id="SSF51735">
    <property type="entry name" value="NAD(P)-binding Rossmann-fold domains"/>
    <property type="match status" value="1"/>
</dbReference>
<evidence type="ECO:0008006" key="7">
    <source>
        <dbReference type="Google" id="ProtNLM"/>
    </source>
</evidence>
<evidence type="ECO:0000313" key="6">
    <source>
        <dbReference type="Proteomes" id="UP000794436"/>
    </source>
</evidence>
<dbReference type="AlphaFoldDB" id="A0A8K1C5S6"/>
<dbReference type="GO" id="GO:0046872">
    <property type="term" value="F:metal ion binding"/>
    <property type="evidence" value="ECO:0007669"/>
    <property type="project" value="UniProtKB-KW"/>
</dbReference>
<evidence type="ECO:0000313" key="5">
    <source>
        <dbReference type="EMBL" id="TMW56965.1"/>
    </source>
</evidence>
<keyword evidence="6" id="KW-1185">Reference proteome</keyword>
<dbReference type="CDD" id="cd05266">
    <property type="entry name" value="SDR_a4"/>
    <property type="match status" value="1"/>
</dbReference>
<name>A0A8K1C5S6_PYTOL</name>
<dbReference type="Pfam" id="PF01903">
    <property type="entry name" value="CbiX"/>
    <property type="match status" value="1"/>
</dbReference>
<dbReference type="OrthoDB" id="5824at2759"/>
<keyword evidence="2" id="KW-0479">Metal-binding</keyword>
<protein>
    <recommendedName>
        <fullName evidence="7">NAD-dependent epimerase/dehydratase domain-containing protein</fullName>
    </recommendedName>
</protein>
<evidence type="ECO:0000256" key="3">
    <source>
        <dbReference type="ARBA" id="ARBA00023027"/>
    </source>
</evidence>
<dbReference type="SUPFAM" id="SSF53800">
    <property type="entry name" value="Chelatase"/>
    <property type="match status" value="1"/>
</dbReference>
<keyword evidence="3" id="KW-0520">NAD</keyword>
<gene>
    <name evidence="5" type="ORF">Poli38472_002890</name>
</gene>
<sequence>METKKLFVFGLGYSASRTARAFKQQGYAVFGTSRTVESAQELARQHPELFQATGATRNVFVFDGAHWDLTANGDVSVEQALAGTTHVIVSVPTGRVEGQEDPVLFALGEQLIQIVQPTLQWLAYLSTIGVYGETNGVAVDESAPVQSTVKRSQMRIAAEQQWLATGLPCHVFRIAGIYGPGRGTITKVRSGSATRIDLPGRLFNRIHVDDIVNILEASAAKPNPGAVYNVADDEPAPAEEVTAYACELLGVPAVPLQTWEEAEKTMSAMAKSFYAESKVVRNTRIKEELGVVLRYPTYREGLLAQLLEEEAQFDVSADAVADAAQGAEPLVVLANIGSLKPEPYLDLRQISFRLSRALRRPVVPCSFRFSNRIDPSLLHGMAAQTLEMVVTDYLQKKLAVRQDASLQVVILPLFFGNSTTLTEFLPSVLEKAWTKVVSPLSSVDAKLAAHVGRCLVDLEAPRDDRVAKILSEKVGLVLASEDRVKGDEHVTVLVLEHGTPNREVHDATAQVTRQLRALLPEDTIQRVGNACMERREGSQYDFNDPLLANAIDHYGITSGLVIIALLFFSQGRHAGEKGDIEEIVDDVKARYPHLDIRVTEPLGTHAFLSEILQDRYRQALQSPPTHVLPQ</sequence>
<keyword evidence="4" id="KW-0456">Lyase</keyword>
<evidence type="ECO:0000256" key="2">
    <source>
        <dbReference type="ARBA" id="ARBA00022723"/>
    </source>
</evidence>
<dbReference type="EMBL" id="SPLM01000144">
    <property type="protein sequence ID" value="TMW56965.1"/>
    <property type="molecule type" value="Genomic_DNA"/>
</dbReference>
<dbReference type="InterPro" id="IPR002762">
    <property type="entry name" value="CbiX-like"/>
</dbReference>
<dbReference type="Proteomes" id="UP000794436">
    <property type="component" value="Unassembled WGS sequence"/>
</dbReference>
<comment type="similarity">
    <text evidence="1">Belongs to the NAD(P)-dependent epimerase/dehydratase family.</text>
</comment>
<dbReference type="GO" id="GO:0016829">
    <property type="term" value="F:lyase activity"/>
    <property type="evidence" value="ECO:0007669"/>
    <property type="project" value="UniProtKB-KW"/>
</dbReference>
<dbReference type="Gene3D" id="3.40.50.720">
    <property type="entry name" value="NAD(P)-binding Rossmann-like Domain"/>
    <property type="match status" value="1"/>
</dbReference>
<evidence type="ECO:0000256" key="1">
    <source>
        <dbReference type="ARBA" id="ARBA00007637"/>
    </source>
</evidence>
<reference evidence="5" key="1">
    <citation type="submission" date="2019-03" db="EMBL/GenBank/DDBJ databases">
        <title>Long read genome sequence of the mycoparasitic Pythium oligandrum ATCC 38472 isolated from sugarbeet rhizosphere.</title>
        <authorList>
            <person name="Gaulin E."/>
        </authorList>
    </citation>
    <scope>NUCLEOTIDE SEQUENCE</scope>
    <source>
        <strain evidence="5">ATCC 38472_TT</strain>
    </source>
</reference>
<evidence type="ECO:0000256" key="4">
    <source>
        <dbReference type="ARBA" id="ARBA00023239"/>
    </source>
</evidence>
<dbReference type="PANTHER" id="PTHR43574">
    <property type="entry name" value="EPIMERASE-RELATED"/>
    <property type="match status" value="1"/>
</dbReference>
<dbReference type="Gene3D" id="3.40.50.1400">
    <property type="match status" value="1"/>
</dbReference>
<comment type="caution">
    <text evidence="5">The sequence shown here is derived from an EMBL/GenBank/DDBJ whole genome shotgun (WGS) entry which is preliminary data.</text>
</comment>
<dbReference type="InterPro" id="IPR036291">
    <property type="entry name" value="NAD(P)-bd_dom_sf"/>
</dbReference>
<proteinExistence type="inferred from homology"/>
<organism evidence="5 6">
    <name type="scientific">Pythium oligandrum</name>
    <name type="common">Mycoparasitic fungus</name>
    <dbReference type="NCBI Taxonomy" id="41045"/>
    <lineage>
        <taxon>Eukaryota</taxon>
        <taxon>Sar</taxon>
        <taxon>Stramenopiles</taxon>
        <taxon>Oomycota</taxon>
        <taxon>Peronosporomycetes</taxon>
        <taxon>Pythiales</taxon>
        <taxon>Pythiaceae</taxon>
        <taxon>Pythium</taxon>
    </lineage>
</organism>
<accession>A0A8K1C5S6</accession>